<dbReference type="STRING" id="698762.SAMN00808754_1928"/>
<dbReference type="SUPFAM" id="SSF50494">
    <property type="entry name" value="Trypsin-like serine proteases"/>
    <property type="match status" value="1"/>
</dbReference>
<dbReference type="OrthoDB" id="189537at2"/>
<dbReference type="GO" id="GO:0006508">
    <property type="term" value="P:proteolysis"/>
    <property type="evidence" value="ECO:0007669"/>
    <property type="project" value="InterPro"/>
</dbReference>
<dbReference type="Pfam" id="PF13365">
    <property type="entry name" value="Trypsin_2"/>
    <property type="match status" value="1"/>
</dbReference>
<evidence type="ECO:0000313" key="3">
    <source>
        <dbReference type="EMBL" id="SMB97725.1"/>
    </source>
</evidence>
<dbReference type="GO" id="GO:0004252">
    <property type="term" value="F:serine-type endopeptidase activity"/>
    <property type="evidence" value="ECO:0007669"/>
    <property type="project" value="InterPro"/>
</dbReference>
<dbReference type="Proteomes" id="UP000192569">
    <property type="component" value="Chromosome I"/>
</dbReference>
<dbReference type="PANTHER" id="PTHR22939:SF129">
    <property type="entry name" value="SERINE PROTEASE HTRA2, MITOCHONDRIAL"/>
    <property type="match status" value="1"/>
</dbReference>
<proteinExistence type="predicted"/>
<organism evidence="3 4">
    <name type="scientific">Thermanaeromonas toyohensis ToBE</name>
    <dbReference type="NCBI Taxonomy" id="698762"/>
    <lineage>
        <taxon>Bacteria</taxon>
        <taxon>Bacillati</taxon>
        <taxon>Bacillota</taxon>
        <taxon>Clostridia</taxon>
        <taxon>Neomoorellales</taxon>
        <taxon>Neomoorellaceae</taxon>
        <taxon>Thermanaeromonas</taxon>
    </lineage>
</organism>
<keyword evidence="4" id="KW-1185">Reference proteome</keyword>
<evidence type="ECO:0000256" key="1">
    <source>
        <dbReference type="ARBA" id="ARBA00022737"/>
    </source>
</evidence>
<dbReference type="InterPro" id="IPR001119">
    <property type="entry name" value="SLH_dom"/>
</dbReference>
<dbReference type="PRINTS" id="PR00834">
    <property type="entry name" value="PROTEASES2C"/>
</dbReference>
<gene>
    <name evidence="3" type="ORF">SAMN00808754_1928</name>
</gene>
<dbReference type="Gene3D" id="2.40.10.120">
    <property type="match status" value="1"/>
</dbReference>
<evidence type="ECO:0000259" key="2">
    <source>
        <dbReference type="PROSITE" id="PS51272"/>
    </source>
</evidence>
<dbReference type="Pfam" id="PF00395">
    <property type="entry name" value="SLH"/>
    <property type="match status" value="1"/>
</dbReference>
<sequence>MYKDVTPDRWSRVSIEAVSKAGLMSGYPDGTFQPEKPLTREEMASILHRWMFRNGLFDDILPAVMPSIVMVHTGTNLGSGACIANDQEGSYIITNNHVVGLNTTFTLMKENSENFPGEIVVADQHNDLALIKTAKTLPPLKLAEQDPALGEPVAVIGAPAGLIESVTVGIISNLSRQGGKWLQLDAPINPGNSGGPVINERGEIVGIAVAKIVGEAFEGLGYAIKLQVVKDFLARVSDKIR</sequence>
<dbReference type="AlphaFoldDB" id="A0A1W1VWI8"/>
<protein>
    <submittedName>
        <fullName evidence="3">S-layer homology domain-containing protein</fullName>
    </submittedName>
</protein>
<dbReference type="RefSeq" id="WP_084665513.1">
    <property type="nucleotide sequence ID" value="NZ_LT838272.1"/>
</dbReference>
<feature type="domain" description="SLH" evidence="2">
    <location>
        <begin position="1"/>
        <end position="61"/>
    </location>
</feature>
<dbReference type="InterPro" id="IPR001940">
    <property type="entry name" value="Peptidase_S1C"/>
</dbReference>
<name>A0A1W1VWI8_9FIRM</name>
<reference evidence="3 4" key="1">
    <citation type="submission" date="2017-04" db="EMBL/GenBank/DDBJ databases">
        <authorList>
            <person name="Afonso C.L."/>
            <person name="Miller P.J."/>
            <person name="Scott M.A."/>
            <person name="Spackman E."/>
            <person name="Goraichik I."/>
            <person name="Dimitrov K.M."/>
            <person name="Suarez D.L."/>
            <person name="Swayne D.E."/>
        </authorList>
    </citation>
    <scope>NUCLEOTIDE SEQUENCE [LARGE SCALE GENOMIC DNA]</scope>
    <source>
        <strain evidence="3 4">ToBE</strain>
    </source>
</reference>
<dbReference type="EMBL" id="LT838272">
    <property type="protein sequence ID" value="SMB97725.1"/>
    <property type="molecule type" value="Genomic_DNA"/>
</dbReference>
<keyword evidence="1" id="KW-0677">Repeat</keyword>
<dbReference type="InterPro" id="IPR009003">
    <property type="entry name" value="Peptidase_S1_PA"/>
</dbReference>
<evidence type="ECO:0000313" key="4">
    <source>
        <dbReference type="Proteomes" id="UP000192569"/>
    </source>
</evidence>
<dbReference type="PROSITE" id="PS51272">
    <property type="entry name" value="SLH"/>
    <property type="match status" value="1"/>
</dbReference>
<accession>A0A1W1VWI8</accession>
<dbReference type="PANTHER" id="PTHR22939">
    <property type="entry name" value="SERINE PROTEASE FAMILY S1C HTRA-RELATED"/>
    <property type="match status" value="1"/>
</dbReference>